<evidence type="ECO:0000256" key="4">
    <source>
        <dbReference type="ARBA" id="ARBA00022927"/>
    </source>
</evidence>
<feature type="transmembrane region" description="Helical" evidence="9">
    <location>
        <begin position="24"/>
        <end position="44"/>
    </location>
</feature>
<comment type="caution">
    <text evidence="10">The sequence shown here is derived from an EMBL/GenBank/DDBJ whole genome shotgun (WGS) entry which is preliminary data.</text>
</comment>
<keyword evidence="7 9" id="KW-0472">Membrane</keyword>
<name>X1GDU5_9ZZZZ</name>
<reference evidence="10" key="1">
    <citation type="journal article" date="2014" name="Front. Microbiol.">
        <title>High frequency of phylogenetically diverse reductive dehalogenase-homologous genes in deep subseafloor sedimentary metagenomes.</title>
        <authorList>
            <person name="Kawai M."/>
            <person name="Futagami T."/>
            <person name="Toyoda A."/>
            <person name="Takaki Y."/>
            <person name="Nishi S."/>
            <person name="Hori S."/>
            <person name="Arai W."/>
            <person name="Tsubouchi T."/>
            <person name="Morono Y."/>
            <person name="Uchiyama I."/>
            <person name="Ito T."/>
            <person name="Fujiyama A."/>
            <person name="Inagaki F."/>
            <person name="Takami H."/>
        </authorList>
    </citation>
    <scope>NUCLEOTIDE SEQUENCE</scope>
    <source>
        <strain evidence="10">Expedition CK06-06</strain>
    </source>
</reference>
<evidence type="ECO:0000256" key="6">
    <source>
        <dbReference type="ARBA" id="ARBA00023010"/>
    </source>
</evidence>
<proteinExistence type="inferred from homology"/>
<dbReference type="EMBL" id="BARU01015854">
    <property type="protein sequence ID" value="GAH56046.1"/>
    <property type="molecule type" value="Genomic_DNA"/>
</dbReference>
<keyword evidence="6" id="KW-0811">Translocation</keyword>
<protein>
    <submittedName>
        <fullName evidence="10">Uncharacterized protein</fullName>
    </submittedName>
</protein>
<accession>X1GDU5</accession>
<evidence type="ECO:0000256" key="7">
    <source>
        <dbReference type="ARBA" id="ARBA00023136"/>
    </source>
</evidence>
<evidence type="ECO:0000256" key="2">
    <source>
        <dbReference type="ARBA" id="ARBA00022448"/>
    </source>
</evidence>
<evidence type="ECO:0000313" key="10">
    <source>
        <dbReference type="EMBL" id="GAH56046.1"/>
    </source>
</evidence>
<gene>
    <name evidence="10" type="ORF">S03H2_26930</name>
</gene>
<comment type="similarity">
    <text evidence="1">Belongs to the SEC61-beta family.</text>
</comment>
<keyword evidence="5 9" id="KW-1133">Transmembrane helix</keyword>
<comment type="subcellular location">
    <subcellularLocation>
        <location evidence="8">Endomembrane system</location>
        <topology evidence="8">Single-pass membrane protein</topology>
    </subcellularLocation>
</comment>
<dbReference type="GO" id="GO:0015031">
    <property type="term" value="P:protein transport"/>
    <property type="evidence" value="ECO:0007669"/>
    <property type="project" value="UniProtKB-KW"/>
</dbReference>
<dbReference type="GO" id="GO:0012505">
    <property type="term" value="C:endomembrane system"/>
    <property type="evidence" value="ECO:0007669"/>
    <property type="project" value="UniProtKB-SubCell"/>
</dbReference>
<organism evidence="10">
    <name type="scientific">marine sediment metagenome</name>
    <dbReference type="NCBI Taxonomy" id="412755"/>
    <lineage>
        <taxon>unclassified sequences</taxon>
        <taxon>metagenomes</taxon>
        <taxon>ecological metagenomes</taxon>
    </lineage>
</organism>
<feature type="non-terminal residue" evidence="10">
    <location>
        <position position="1"/>
    </location>
</feature>
<keyword evidence="4" id="KW-0653">Protein transport</keyword>
<keyword evidence="3 9" id="KW-0812">Transmembrane</keyword>
<dbReference type="Pfam" id="PF03911">
    <property type="entry name" value="Sec61_beta"/>
    <property type="match status" value="1"/>
</dbReference>
<sequence length="46" mass="5164">FHSAAGLIRYFDAEEKTALKIPPWFVIVLCIATAVILTIAHLNWPL</sequence>
<evidence type="ECO:0000256" key="9">
    <source>
        <dbReference type="SAM" id="Phobius"/>
    </source>
</evidence>
<dbReference type="InterPro" id="IPR016482">
    <property type="entry name" value="SecG/Sec61-beta/Sbh"/>
</dbReference>
<evidence type="ECO:0000256" key="1">
    <source>
        <dbReference type="ARBA" id="ARBA00006103"/>
    </source>
</evidence>
<dbReference type="AlphaFoldDB" id="X1GDU5"/>
<evidence type="ECO:0000256" key="3">
    <source>
        <dbReference type="ARBA" id="ARBA00022692"/>
    </source>
</evidence>
<keyword evidence="2" id="KW-0813">Transport</keyword>
<evidence type="ECO:0000256" key="5">
    <source>
        <dbReference type="ARBA" id="ARBA00022989"/>
    </source>
</evidence>
<evidence type="ECO:0000256" key="8">
    <source>
        <dbReference type="ARBA" id="ARBA00037847"/>
    </source>
</evidence>